<dbReference type="SUPFAM" id="SSF52540">
    <property type="entry name" value="P-loop containing nucleoside triphosphate hydrolases"/>
    <property type="match status" value="1"/>
</dbReference>
<dbReference type="EMBL" id="CAWYQH010000090">
    <property type="protein sequence ID" value="CAK8681920.1"/>
    <property type="molecule type" value="Genomic_DNA"/>
</dbReference>
<reference evidence="6 7" key="1">
    <citation type="submission" date="2024-02" db="EMBL/GenBank/DDBJ databases">
        <authorList>
            <person name="Daric V."/>
            <person name="Darras S."/>
        </authorList>
    </citation>
    <scope>NUCLEOTIDE SEQUENCE [LARGE SCALE GENOMIC DNA]</scope>
</reference>
<dbReference type="Gene3D" id="3.40.50.300">
    <property type="entry name" value="P-loop containing nucleotide triphosphate hydrolases"/>
    <property type="match status" value="1"/>
</dbReference>
<organism evidence="6 7">
    <name type="scientific">Clavelina lepadiformis</name>
    <name type="common">Light-bulb sea squirt</name>
    <name type="synonym">Ascidia lepadiformis</name>
    <dbReference type="NCBI Taxonomy" id="159417"/>
    <lineage>
        <taxon>Eukaryota</taxon>
        <taxon>Metazoa</taxon>
        <taxon>Chordata</taxon>
        <taxon>Tunicata</taxon>
        <taxon>Ascidiacea</taxon>
        <taxon>Aplousobranchia</taxon>
        <taxon>Clavelinidae</taxon>
        <taxon>Clavelina</taxon>
    </lineage>
</organism>
<dbReference type="PANTHER" id="PTHR10751">
    <property type="entry name" value="GUANYLATE BINDING PROTEIN"/>
    <property type="match status" value="1"/>
</dbReference>
<comment type="similarity">
    <text evidence="4">Belongs to the TRAFAC class dynamin-like GTPase superfamily. GB1/RHD3 GTPase family.</text>
</comment>
<gene>
    <name evidence="6" type="ORF">CVLEPA_LOCUS12152</name>
</gene>
<evidence type="ECO:0000256" key="2">
    <source>
        <dbReference type="ARBA" id="ARBA00022801"/>
    </source>
</evidence>
<feature type="domain" description="GB1/RHD3-type G" evidence="5">
    <location>
        <begin position="37"/>
        <end position="289"/>
    </location>
</feature>
<keyword evidence="2" id="KW-0378">Hydrolase</keyword>
<name>A0ABP0FQI6_CLALP</name>
<evidence type="ECO:0000256" key="3">
    <source>
        <dbReference type="ARBA" id="ARBA00023134"/>
    </source>
</evidence>
<protein>
    <recommendedName>
        <fullName evidence="5">GB1/RHD3-type G domain-containing protein</fullName>
    </recommendedName>
</protein>
<dbReference type="SUPFAM" id="SSF48340">
    <property type="entry name" value="Interferon-induced guanylate-binding protein 1 (GBP1), C-terminal domain"/>
    <property type="match status" value="1"/>
</dbReference>
<evidence type="ECO:0000259" key="5">
    <source>
        <dbReference type="PROSITE" id="PS51715"/>
    </source>
</evidence>
<evidence type="ECO:0000256" key="1">
    <source>
        <dbReference type="ARBA" id="ARBA00022741"/>
    </source>
</evidence>
<comment type="caution">
    <text evidence="6">The sequence shown here is derived from an EMBL/GenBank/DDBJ whole genome shotgun (WGS) entry which is preliminary data.</text>
</comment>
<evidence type="ECO:0000256" key="4">
    <source>
        <dbReference type="PROSITE-ProRule" id="PRU01052"/>
    </source>
</evidence>
<dbReference type="PROSITE" id="PS51715">
    <property type="entry name" value="G_GB1_RHD3"/>
    <property type="match status" value="1"/>
</dbReference>
<dbReference type="InterPro" id="IPR030386">
    <property type="entry name" value="G_GB1_RHD3_dom"/>
</dbReference>
<keyword evidence="1" id="KW-0547">Nucleotide-binding</keyword>
<keyword evidence="7" id="KW-1185">Reference proteome</keyword>
<dbReference type="Proteomes" id="UP001642483">
    <property type="component" value="Unassembled WGS sequence"/>
</dbReference>
<dbReference type="InterPro" id="IPR015894">
    <property type="entry name" value="Guanylate-bd_N"/>
</dbReference>
<proteinExistence type="inferred from homology"/>
<sequence length="662" mass="75450">MHINKTEAINITKRENGKINLDKNALKEVLGNEKVAEYPVAIYSVAGPFRTGKSFLLNLFVRYLERRETIESVPAPLDPNDKEPLTGPFKFQGGASEGCTEGIWITKEPFIISTKTKKKVALFLMDTQGAFDHKSSIKESSILFALSLLLSSYQFFNLKTSIDSLHLQALGNFAEYAQNVRDTKSSFLFQKFMFLIRDWKMIEDHKHGLYGGKRYLNTVLDGKGADENVKTNKFLKENFSELLCYLWPSPAPKIEGMGTNSKVCDMKDVGTEFMEKATEFFQYLCFENKNENLMVKREGAEELNCKKLYEFASHFADVINQGSIDTAGKAAKTELIFRDCVDIYRKCLQNFGNEPLNERHERSRKKACNEFLEKSKHSNKDLRKKGQENLEQEIDKIYRLKQDEEKNNALLKECVEMYTMHMKKDFSGLEEFLNVHSNEKANAENHLKANHIKMNDHSSATALKKLQMDIMLMFESIKEQLQNRYLEKIAESVAAKWFNHFENTPSMKFEERCDQVQSELLECFDEGTKDFEESSNKKGQRMLIKKINNFIQNYVSYFTPPSSLKSTQEDLLKASKKRADVDLDVMNGNITYTLVEKESSLKYEEVNERNRKVKMETGFGAAGGAGALGVGLGFFVPPVGIALGVGAGISALYGIGAKNSWW</sequence>
<dbReference type="Pfam" id="PF02263">
    <property type="entry name" value="GBP"/>
    <property type="match status" value="1"/>
</dbReference>
<keyword evidence="3" id="KW-0342">GTP-binding</keyword>
<dbReference type="InterPro" id="IPR027417">
    <property type="entry name" value="P-loop_NTPase"/>
</dbReference>
<accession>A0ABP0FQI6</accession>
<dbReference type="InterPro" id="IPR036543">
    <property type="entry name" value="Guanylate-bd_C_sf"/>
</dbReference>
<evidence type="ECO:0000313" key="7">
    <source>
        <dbReference type="Proteomes" id="UP001642483"/>
    </source>
</evidence>
<evidence type="ECO:0000313" key="6">
    <source>
        <dbReference type="EMBL" id="CAK8681920.1"/>
    </source>
</evidence>